<gene>
    <name evidence="3" type="ORF">BDW59DRAFT_153948</name>
</gene>
<feature type="region of interest" description="Disordered" evidence="1">
    <location>
        <begin position="163"/>
        <end position="185"/>
    </location>
</feature>
<name>A0ABR4HIF3_9EURO</name>
<keyword evidence="2" id="KW-0812">Transmembrane</keyword>
<keyword evidence="4" id="KW-1185">Reference proteome</keyword>
<feature type="transmembrane region" description="Helical" evidence="2">
    <location>
        <begin position="132"/>
        <end position="152"/>
    </location>
</feature>
<accession>A0ABR4HIF3</accession>
<keyword evidence="2" id="KW-1133">Transmembrane helix</keyword>
<organism evidence="3 4">
    <name type="scientific">Aspergillus cavernicola</name>
    <dbReference type="NCBI Taxonomy" id="176166"/>
    <lineage>
        <taxon>Eukaryota</taxon>
        <taxon>Fungi</taxon>
        <taxon>Dikarya</taxon>
        <taxon>Ascomycota</taxon>
        <taxon>Pezizomycotina</taxon>
        <taxon>Eurotiomycetes</taxon>
        <taxon>Eurotiomycetidae</taxon>
        <taxon>Eurotiales</taxon>
        <taxon>Aspergillaceae</taxon>
        <taxon>Aspergillus</taxon>
        <taxon>Aspergillus subgen. Nidulantes</taxon>
    </lineage>
</organism>
<evidence type="ECO:0000313" key="4">
    <source>
        <dbReference type="Proteomes" id="UP001610335"/>
    </source>
</evidence>
<keyword evidence="2" id="KW-0472">Membrane</keyword>
<comment type="caution">
    <text evidence="3">The sequence shown here is derived from an EMBL/GenBank/DDBJ whole genome shotgun (WGS) entry which is preliminary data.</text>
</comment>
<feature type="transmembrane region" description="Helical" evidence="2">
    <location>
        <begin position="98"/>
        <end position="120"/>
    </location>
</feature>
<reference evidence="3 4" key="1">
    <citation type="submission" date="2024-07" db="EMBL/GenBank/DDBJ databases">
        <title>Section-level genome sequencing and comparative genomics of Aspergillus sections Usti and Cavernicolus.</title>
        <authorList>
            <consortium name="Lawrence Berkeley National Laboratory"/>
            <person name="Nybo J.L."/>
            <person name="Vesth T.C."/>
            <person name="Theobald S."/>
            <person name="Frisvad J.C."/>
            <person name="Larsen T.O."/>
            <person name="Kjaerboelling I."/>
            <person name="Rothschild-Mancinelli K."/>
            <person name="Lyhne E.K."/>
            <person name="Kogle M.E."/>
            <person name="Barry K."/>
            <person name="Clum A."/>
            <person name="Na H."/>
            <person name="Ledsgaard L."/>
            <person name="Lin J."/>
            <person name="Lipzen A."/>
            <person name="Kuo A."/>
            <person name="Riley R."/>
            <person name="Mondo S."/>
            <person name="LaButti K."/>
            <person name="Haridas S."/>
            <person name="Pangalinan J."/>
            <person name="Salamov A.A."/>
            <person name="Simmons B.A."/>
            <person name="Magnuson J.K."/>
            <person name="Chen J."/>
            <person name="Drula E."/>
            <person name="Henrissat B."/>
            <person name="Wiebenga A."/>
            <person name="Lubbers R.J."/>
            <person name="Gomes A.C."/>
            <person name="Makela M.R."/>
            <person name="Stajich J."/>
            <person name="Grigoriev I.V."/>
            <person name="Mortensen U.H."/>
            <person name="De vries R.P."/>
            <person name="Baker S.E."/>
            <person name="Andersen M.R."/>
        </authorList>
    </citation>
    <scope>NUCLEOTIDE SEQUENCE [LARGE SCALE GENOMIC DNA]</scope>
    <source>
        <strain evidence="3 4">CBS 600.67</strain>
    </source>
</reference>
<feature type="transmembrane region" description="Helical" evidence="2">
    <location>
        <begin position="66"/>
        <end position="86"/>
    </location>
</feature>
<dbReference type="EMBL" id="JBFXLS010000114">
    <property type="protein sequence ID" value="KAL2815269.1"/>
    <property type="molecule type" value="Genomic_DNA"/>
</dbReference>
<evidence type="ECO:0008006" key="5">
    <source>
        <dbReference type="Google" id="ProtNLM"/>
    </source>
</evidence>
<protein>
    <recommendedName>
        <fullName evidence="5">MARVEL domain-containing protein</fullName>
    </recommendedName>
</protein>
<proteinExistence type="predicted"/>
<evidence type="ECO:0000256" key="2">
    <source>
        <dbReference type="SAM" id="Phobius"/>
    </source>
</evidence>
<sequence>MISLFWNKELGQGPSLVFWRMHQFFQTFVVLAALISGLAVGALTFDEFHPTESGLARVSEGLLCSAAVTAVISSVMATMLLFQYAGISRITGKDLAVAWSPLLLLDLSIVEFLIGMTCWYSSKNTRWREALMATQLAGLLGLCFGLTTWLFLRWPLVNKTEPPVMEQQSGTTQETLSTTPKIEKK</sequence>
<feature type="compositionally biased region" description="Polar residues" evidence="1">
    <location>
        <begin position="166"/>
        <end position="185"/>
    </location>
</feature>
<evidence type="ECO:0000313" key="3">
    <source>
        <dbReference type="EMBL" id="KAL2815269.1"/>
    </source>
</evidence>
<evidence type="ECO:0000256" key="1">
    <source>
        <dbReference type="SAM" id="MobiDB-lite"/>
    </source>
</evidence>
<dbReference type="Proteomes" id="UP001610335">
    <property type="component" value="Unassembled WGS sequence"/>
</dbReference>
<feature type="transmembrane region" description="Helical" evidence="2">
    <location>
        <begin position="24"/>
        <end position="45"/>
    </location>
</feature>